<keyword evidence="5" id="KW-1185">Reference proteome</keyword>
<dbReference type="PANTHER" id="PTHR24198">
    <property type="entry name" value="ANKYRIN REPEAT AND PROTEIN KINASE DOMAIN-CONTAINING PROTEIN"/>
    <property type="match status" value="1"/>
</dbReference>
<feature type="repeat" description="ANK" evidence="3">
    <location>
        <begin position="409"/>
        <end position="438"/>
    </location>
</feature>
<name>A0A9W9EHB0_9EURO</name>
<dbReference type="PRINTS" id="PR01415">
    <property type="entry name" value="ANKYRIN"/>
</dbReference>
<dbReference type="Proteomes" id="UP001141434">
    <property type="component" value="Unassembled WGS sequence"/>
</dbReference>
<evidence type="ECO:0000313" key="4">
    <source>
        <dbReference type="EMBL" id="KAJ5081727.1"/>
    </source>
</evidence>
<protein>
    <recommendedName>
        <fullName evidence="6">Fungal N-terminal domain-containing protein</fullName>
    </recommendedName>
</protein>
<gene>
    <name evidence="4" type="ORF">NUU61_009991</name>
</gene>
<dbReference type="InterPro" id="IPR002110">
    <property type="entry name" value="Ankyrin_rpt"/>
</dbReference>
<feature type="repeat" description="ANK" evidence="3">
    <location>
        <begin position="476"/>
        <end position="508"/>
    </location>
</feature>
<feature type="repeat" description="ANK" evidence="3">
    <location>
        <begin position="339"/>
        <end position="371"/>
    </location>
</feature>
<dbReference type="RefSeq" id="XP_056507014.1">
    <property type="nucleotide sequence ID" value="XM_056660516.1"/>
</dbReference>
<accession>A0A9W9EHB0</accession>
<dbReference type="SUPFAM" id="SSF48403">
    <property type="entry name" value="Ankyrin repeat"/>
    <property type="match status" value="2"/>
</dbReference>
<evidence type="ECO:0008006" key="6">
    <source>
        <dbReference type="Google" id="ProtNLM"/>
    </source>
</evidence>
<sequence length="540" mass="60253">MSGIGTAASILQLASAATKISFQVYEFITTIKNAPREIENLGSDMMNFYLLVNNLTDALESRDIRGFVDQDAQLNRAMKNLFVPMAKCQLNCDQVNEKLKLLDFQTDPEGEGLMSEKNASSDEPKKSRTWVRDWMWPFRRREIFAMMTEFDRSRSIFSDSMSSLTLILTLKQPVMAMDQTSKATQRHSFNDDAGSAIADFASTHATLIPTSTTKEGDGFSDPKYVEELMGAVRRGSVSLVEIMLNSVNVNVRDLRDGRTALSYAAQRGDIEMVKLLLKRGADTNTRQYSLSKPYKNGGNSRPMRVSGRLPIHWAVANNHSEVTEILLQYGANPNARNTSGRSVLQDACMNNDTKSVRLLLRYGADVNARSYNGGWSGLHEAATWNLVEVLEILLEYNPLLDVPAIHDPEGCAPIHIATRWGHIEIMKLLLSKGADPDIPMLEDMTALHLAAAGGLVNELNLLLNWGASPNPQDARLRETPLHKAARNLELEAMENLLLRGAETDVPNIDGRNYEFVLDCAQRYPDDWYISTRLGSFCSWG</sequence>
<dbReference type="OrthoDB" id="1577640at2759"/>
<feature type="repeat" description="ANK" evidence="3">
    <location>
        <begin position="442"/>
        <end position="474"/>
    </location>
</feature>
<keyword evidence="2 3" id="KW-0040">ANK repeat</keyword>
<dbReference type="PROSITE" id="PS50297">
    <property type="entry name" value="ANK_REP_REGION"/>
    <property type="match status" value="6"/>
</dbReference>
<dbReference type="Pfam" id="PF12796">
    <property type="entry name" value="Ank_2"/>
    <property type="match status" value="2"/>
</dbReference>
<dbReference type="Gene3D" id="1.25.40.20">
    <property type="entry name" value="Ankyrin repeat-containing domain"/>
    <property type="match status" value="3"/>
</dbReference>
<evidence type="ECO:0000256" key="3">
    <source>
        <dbReference type="PROSITE-ProRule" id="PRU00023"/>
    </source>
</evidence>
<evidence type="ECO:0000256" key="1">
    <source>
        <dbReference type="ARBA" id="ARBA00022737"/>
    </source>
</evidence>
<dbReference type="Pfam" id="PF00023">
    <property type="entry name" value="Ank"/>
    <property type="match status" value="1"/>
</dbReference>
<proteinExistence type="predicted"/>
<feature type="repeat" description="ANK" evidence="3">
    <location>
        <begin position="256"/>
        <end position="288"/>
    </location>
</feature>
<organism evidence="4 5">
    <name type="scientific">Penicillium alfredii</name>
    <dbReference type="NCBI Taxonomy" id="1506179"/>
    <lineage>
        <taxon>Eukaryota</taxon>
        <taxon>Fungi</taxon>
        <taxon>Dikarya</taxon>
        <taxon>Ascomycota</taxon>
        <taxon>Pezizomycotina</taxon>
        <taxon>Eurotiomycetes</taxon>
        <taxon>Eurotiomycetidae</taxon>
        <taxon>Eurotiales</taxon>
        <taxon>Aspergillaceae</taxon>
        <taxon>Penicillium</taxon>
    </lineage>
</organism>
<dbReference type="PANTHER" id="PTHR24198:SF165">
    <property type="entry name" value="ANKYRIN REPEAT-CONTAINING PROTEIN-RELATED"/>
    <property type="match status" value="1"/>
</dbReference>
<dbReference type="EMBL" id="JAPMSZ010000012">
    <property type="protein sequence ID" value="KAJ5081727.1"/>
    <property type="molecule type" value="Genomic_DNA"/>
</dbReference>
<dbReference type="AlphaFoldDB" id="A0A9W9EHB0"/>
<dbReference type="InterPro" id="IPR036770">
    <property type="entry name" value="Ankyrin_rpt-contain_sf"/>
</dbReference>
<dbReference type="PROSITE" id="PS50088">
    <property type="entry name" value="ANK_REPEAT"/>
    <property type="match status" value="6"/>
</dbReference>
<keyword evidence="1" id="KW-0677">Repeat</keyword>
<evidence type="ECO:0000256" key="2">
    <source>
        <dbReference type="ARBA" id="ARBA00023043"/>
    </source>
</evidence>
<reference evidence="4" key="1">
    <citation type="submission" date="2022-11" db="EMBL/GenBank/DDBJ databases">
        <authorList>
            <person name="Petersen C."/>
        </authorList>
    </citation>
    <scope>NUCLEOTIDE SEQUENCE</scope>
    <source>
        <strain evidence="4">IBT 34128</strain>
    </source>
</reference>
<dbReference type="SMART" id="SM00248">
    <property type="entry name" value="ANK"/>
    <property type="match status" value="8"/>
</dbReference>
<evidence type="ECO:0000313" key="5">
    <source>
        <dbReference type="Proteomes" id="UP001141434"/>
    </source>
</evidence>
<reference evidence="4" key="2">
    <citation type="journal article" date="2023" name="IMA Fungus">
        <title>Comparative genomic study of the Penicillium genus elucidates a diverse pangenome and 15 lateral gene transfer events.</title>
        <authorList>
            <person name="Petersen C."/>
            <person name="Sorensen T."/>
            <person name="Nielsen M.R."/>
            <person name="Sondergaard T.E."/>
            <person name="Sorensen J.L."/>
            <person name="Fitzpatrick D.A."/>
            <person name="Frisvad J.C."/>
            <person name="Nielsen K.L."/>
        </authorList>
    </citation>
    <scope>NUCLEOTIDE SEQUENCE</scope>
    <source>
        <strain evidence="4">IBT 34128</strain>
    </source>
</reference>
<dbReference type="GeneID" id="81399685"/>
<comment type="caution">
    <text evidence="4">The sequence shown here is derived from an EMBL/GenBank/DDBJ whole genome shotgun (WGS) entry which is preliminary data.</text>
</comment>
<feature type="repeat" description="ANK" evidence="3">
    <location>
        <begin position="306"/>
        <end position="338"/>
    </location>
</feature>